<organism evidence="2 3">
    <name type="scientific">candidate division GN15 bacterium</name>
    <dbReference type="NCBI Taxonomy" id="2072418"/>
    <lineage>
        <taxon>Bacteria</taxon>
        <taxon>candidate division GN15</taxon>
    </lineage>
</organism>
<feature type="domain" description="NAD-dependent epimerase/dehydratase" evidence="1">
    <location>
        <begin position="1"/>
        <end position="122"/>
    </location>
</feature>
<comment type="caution">
    <text evidence="2">The sequence shown here is derived from an EMBL/GenBank/DDBJ whole genome shotgun (WGS) entry which is preliminary data.</text>
</comment>
<dbReference type="AlphaFoldDB" id="A0A855X5P5"/>
<dbReference type="PANTHER" id="PTHR43245">
    <property type="entry name" value="BIFUNCTIONAL POLYMYXIN RESISTANCE PROTEIN ARNA"/>
    <property type="match status" value="1"/>
</dbReference>
<evidence type="ECO:0000259" key="1">
    <source>
        <dbReference type="Pfam" id="PF01370"/>
    </source>
</evidence>
<dbReference type="InterPro" id="IPR001509">
    <property type="entry name" value="Epimerase_deHydtase"/>
</dbReference>
<evidence type="ECO:0000313" key="3">
    <source>
        <dbReference type="Proteomes" id="UP000250918"/>
    </source>
</evidence>
<sequence length="178" mass="20285">TCSNYGKMPDPEGYVDEESPLNPISLYAETKVGFEQYLREALSPEFCPVILRFATAHGLSPRPRFDLTVNEFTRDLTMGRKLEIYGEQFWRPYCHVADLAHACRLALELKSDRIAGGAFNVGATDQNYTKKMLAENILRELGTDAELISYVQRGNDPRDYRVNFNKIKTTFGFTISRT</sequence>
<feature type="non-terminal residue" evidence="2">
    <location>
        <position position="178"/>
    </location>
</feature>
<reference evidence="2 3" key="1">
    <citation type="journal article" date="2018" name="ISME J.">
        <title>A methanotrophic archaeon couples anaerobic oxidation of methane to Fe(III) reduction.</title>
        <authorList>
            <person name="Cai C."/>
            <person name="Leu A.O."/>
            <person name="Xie G.J."/>
            <person name="Guo J."/>
            <person name="Feng Y."/>
            <person name="Zhao J.X."/>
            <person name="Tyson G.W."/>
            <person name="Yuan Z."/>
            <person name="Hu S."/>
        </authorList>
    </citation>
    <scope>NUCLEOTIDE SEQUENCE [LARGE SCALE GENOMIC DNA]</scope>
    <source>
        <strain evidence="2">FeB_12</strain>
    </source>
</reference>
<dbReference type="InterPro" id="IPR036291">
    <property type="entry name" value="NAD(P)-bd_dom_sf"/>
</dbReference>
<dbReference type="InterPro" id="IPR050177">
    <property type="entry name" value="Lipid_A_modif_metabolic_enz"/>
</dbReference>
<evidence type="ECO:0000313" key="2">
    <source>
        <dbReference type="EMBL" id="PWB71115.1"/>
    </source>
</evidence>
<dbReference type="EMBL" id="PQAP01000125">
    <property type="protein sequence ID" value="PWB71115.1"/>
    <property type="molecule type" value="Genomic_DNA"/>
</dbReference>
<dbReference type="Gene3D" id="3.40.50.720">
    <property type="entry name" value="NAD(P)-binding Rossmann-like Domain"/>
    <property type="match status" value="1"/>
</dbReference>
<gene>
    <name evidence="2" type="ORF">C3F09_08270</name>
</gene>
<feature type="non-terminal residue" evidence="2">
    <location>
        <position position="1"/>
    </location>
</feature>
<dbReference type="Proteomes" id="UP000250918">
    <property type="component" value="Unassembled WGS sequence"/>
</dbReference>
<accession>A0A855X5P5</accession>
<proteinExistence type="predicted"/>
<protein>
    <submittedName>
        <fullName evidence="2">Epimerase</fullName>
    </submittedName>
</protein>
<name>A0A855X5P5_9BACT</name>
<dbReference type="SUPFAM" id="SSF51735">
    <property type="entry name" value="NAD(P)-binding Rossmann-fold domains"/>
    <property type="match status" value="1"/>
</dbReference>
<dbReference type="Pfam" id="PF01370">
    <property type="entry name" value="Epimerase"/>
    <property type="match status" value="1"/>
</dbReference>
<dbReference type="PANTHER" id="PTHR43245:SF23">
    <property type="entry name" value="NAD(P)-BINDING DOMAIN-CONTAINING PROTEIN"/>
    <property type="match status" value="1"/>
</dbReference>
<dbReference type="CDD" id="cd08946">
    <property type="entry name" value="SDR_e"/>
    <property type="match status" value="1"/>
</dbReference>